<dbReference type="Gene3D" id="1.10.565.10">
    <property type="entry name" value="Retinoid X Receptor"/>
    <property type="match status" value="1"/>
</dbReference>
<evidence type="ECO:0000313" key="5">
    <source>
        <dbReference type="EMBL" id="GMT03189.1"/>
    </source>
</evidence>
<accession>A0AAV5UAQ5</accession>
<dbReference type="Pfam" id="PF00104">
    <property type="entry name" value="Hormone_recep"/>
    <property type="match status" value="1"/>
</dbReference>
<gene>
    <name evidence="5" type="ORF">PENTCL1PPCAC_25363</name>
</gene>
<evidence type="ECO:0000256" key="1">
    <source>
        <dbReference type="ARBA" id="ARBA00023015"/>
    </source>
</evidence>
<evidence type="ECO:0000313" key="6">
    <source>
        <dbReference type="Proteomes" id="UP001432027"/>
    </source>
</evidence>
<keyword evidence="3" id="KW-0675">Receptor</keyword>
<dbReference type="SUPFAM" id="SSF48508">
    <property type="entry name" value="Nuclear receptor ligand-binding domain"/>
    <property type="match status" value="1"/>
</dbReference>
<dbReference type="Proteomes" id="UP001432027">
    <property type="component" value="Unassembled WGS sequence"/>
</dbReference>
<dbReference type="GO" id="GO:0005634">
    <property type="term" value="C:nucleus"/>
    <property type="evidence" value="ECO:0007669"/>
    <property type="project" value="TreeGrafter"/>
</dbReference>
<dbReference type="PROSITE" id="PS51843">
    <property type="entry name" value="NR_LBD"/>
    <property type="match status" value="1"/>
</dbReference>
<sequence length="110" mass="12834">MKQFSSCVRQFFESTRPTDVEFLALFGMALWNEEVMNDNESLLKIASLVRSDILNELHVYYRTQGRYDYSSRVGNIFCLLSSTHNCATATCEDFQVMRLMKMFDNVYRSG</sequence>
<dbReference type="PANTHER" id="PTHR46011:SF6">
    <property type="entry name" value="HIGH ZINC ACTIVATED NUCLEAR RECEPTOR PROTEIN"/>
    <property type="match status" value="1"/>
</dbReference>
<name>A0AAV5UAQ5_9BILA</name>
<dbReference type="AlphaFoldDB" id="A0AAV5UAQ5"/>
<dbReference type="GO" id="GO:0003700">
    <property type="term" value="F:DNA-binding transcription factor activity"/>
    <property type="evidence" value="ECO:0007669"/>
    <property type="project" value="TreeGrafter"/>
</dbReference>
<dbReference type="PANTHER" id="PTHR46011">
    <property type="entry name" value="NUCLEAR HORMONE RECEPTOR FAMILY MEMBER NHR-86-RELATED"/>
    <property type="match status" value="1"/>
</dbReference>
<reference evidence="5" key="1">
    <citation type="submission" date="2023-10" db="EMBL/GenBank/DDBJ databases">
        <title>Genome assembly of Pristionchus species.</title>
        <authorList>
            <person name="Yoshida K."/>
            <person name="Sommer R.J."/>
        </authorList>
    </citation>
    <scope>NUCLEOTIDE SEQUENCE</scope>
    <source>
        <strain evidence="5">RS0144</strain>
    </source>
</reference>
<comment type="caution">
    <text evidence="5">The sequence shown here is derived from an EMBL/GenBank/DDBJ whole genome shotgun (WGS) entry which is preliminary data.</text>
</comment>
<evidence type="ECO:0000256" key="2">
    <source>
        <dbReference type="ARBA" id="ARBA00023163"/>
    </source>
</evidence>
<dbReference type="EMBL" id="BTSX01000006">
    <property type="protein sequence ID" value="GMT03189.1"/>
    <property type="molecule type" value="Genomic_DNA"/>
</dbReference>
<keyword evidence="6" id="KW-1185">Reference proteome</keyword>
<feature type="domain" description="NR LBD" evidence="4">
    <location>
        <begin position="1"/>
        <end position="110"/>
    </location>
</feature>
<dbReference type="InterPro" id="IPR035500">
    <property type="entry name" value="NHR-like_dom_sf"/>
</dbReference>
<keyword evidence="2" id="KW-0804">Transcription</keyword>
<protein>
    <recommendedName>
        <fullName evidence="4">NR LBD domain-containing protein</fullName>
    </recommendedName>
</protein>
<organism evidence="5 6">
    <name type="scientific">Pristionchus entomophagus</name>
    <dbReference type="NCBI Taxonomy" id="358040"/>
    <lineage>
        <taxon>Eukaryota</taxon>
        <taxon>Metazoa</taxon>
        <taxon>Ecdysozoa</taxon>
        <taxon>Nematoda</taxon>
        <taxon>Chromadorea</taxon>
        <taxon>Rhabditida</taxon>
        <taxon>Rhabditina</taxon>
        <taxon>Diplogasteromorpha</taxon>
        <taxon>Diplogasteroidea</taxon>
        <taxon>Neodiplogasteridae</taxon>
        <taxon>Pristionchus</taxon>
    </lineage>
</organism>
<evidence type="ECO:0000256" key="3">
    <source>
        <dbReference type="ARBA" id="ARBA00023170"/>
    </source>
</evidence>
<keyword evidence="1" id="KW-0805">Transcription regulation</keyword>
<evidence type="ECO:0000259" key="4">
    <source>
        <dbReference type="PROSITE" id="PS51843"/>
    </source>
</evidence>
<dbReference type="InterPro" id="IPR000536">
    <property type="entry name" value="Nucl_hrmn_rcpt_lig-bd"/>
</dbReference>
<proteinExistence type="predicted"/>